<evidence type="ECO:0000313" key="3">
    <source>
        <dbReference type="Proteomes" id="UP000184330"/>
    </source>
</evidence>
<organism evidence="2 3">
    <name type="scientific">Phialocephala subalpina</name>
    <dbReference type="NCBI Taxonomy" id="576137"/>
    <lineage>
        <taxon>Eukaryota</taxon>
        <taxon>Fungi</taxon>
        <taxon>Dikarya</taxon>
        <taxon>Ascomycota</taxon>
        <taxon>Pezizomycotina</taxon>
        <taxon>Leotiomycetes</taxon>
        <taxon>Helotiales</taxon>
        <taxon>Mollisiaceae</taxon>
        <taxon>Phialocephala</taxon>
        <taxon>Phialocephala fortinii species complex</taxon>
    </lineage>
</organism>
<keyword evidence="3" id="KW-1185">Reference proteome</keyword>
<accession>A0A1L7WS15</accession>
<dbReference type="Gene3D" id="3.30.710.10">
    <property type="entry name" value="Potassium Channel Kv1.1, Chain A"/>
    <property type="match status" value="1"/>
</dbReference>
<dbReference type="InterPro" id="IPR000210">
    <property type="entry name" value="BTB/POZ_dom"/>
</dbReference>
<dbReference type="InterPro" id="IPR011333">
    <property type="entry name" value="SKP1/BTB/POZ_sf"/>
</dbReference>
<name>A0A1L7WS15_9HELO</name>
<protein>
    <recommendedName>
        <fullName evidence="1">BTB domain-containing protein</fullName>
    </recommendedName>
</protein>
<evidence type="ECO:0000313" key="2">
    <source>
        <dbReference type="EMBL" id="CZR55552.1"/>
    </source>
</evidence>
<proteinExistence type="predicted"/>
<sequence>MASRSRQQVERTIPFTGKDLPTPDTSLIVFDVDFQVHSIVLKRHSQFFATFLDSADKSSSSNGPVKYEWITKVEDNGRSWSLIALENSQLPSTVDENIEPQVYQYNTDREVRAFNFLLCAMYGRNLGLDGAHVLCTATDLADYYRTLPTLSKSVDAALRRNPLELTDDDDMVKVLDAAYQLRHADLFRDCISLLAGKIEILQGNQHGGIGNGLGGFDINSFDLKYQPLLSKARASVTRRVSEATQNLLNTPLGSEPVGVAISKLKVHNPYVDEEITLPVYFRRLYEAYDVQDAYWQPVREALHDVLSNGLLLEQSPFILAGKGEFQNRFLCADWVLDDDIPWDRTQKDW</sequence>
<dbReference type="Proteomes" id="UP000184330">
    <property type="component" value="Unassembled WGS sequence"/>
</dbReference>
<evidence type="ECO:0000259" key="1">
    <source>
        <dbReference type="PROSITE" id="PS50097"/>
    </source>
</evidence>
<dbReference type="OrthoDB" id="2129688at2759"/>
<dbReference type="EMBL" id="FJOG01000006">
    <property type="protein sequence ID" value="CZR55552.1"/>
    <property type="molecule type" value="Genomic_DNA"/>
</dbReference>
<reference evidence="2 3" key="1">
    <citation type="submission" date="2016-03" db="EMBL/GenBank/DDBJ databases">
        <authorList>
            <person name="Ploux O."/>
        </authorList>
    </citation>
    <scope>NUCLEOTIDE SEQUENCE [LARGE SCALE GENOMIC DNA]</scope>
    <source>
        <strain evidence="2 3">UAMH 11012</strain>
    </source>
</reference>
<dbReference type="AlphaFoldDB" id="A0A1L7WS15"/>
<dbReference type="PROSITE" id="PS50097">
    <property type="entry name" value="BTB"/>
    <property type="match status" value="1"/>
</dbReference>
<feature type="domain" description="BTB" evidence="1">
    <location>
        <begin position="23"/>
        <end position="130"/>
    </location>
</feature>
<gene>
    <name evidence="2" type="ORF">PAC_05440</name>
</gene>